<dbReference type="RefSeq" id="WP_094795995.1">
    <property type="nucleotide sequence ID" value="NZ_NEVK01000003.1"/>
</dbReference>
<comment type="caution">
    <text evidence="2">The sequence shown here is derived from an EMBL/GenBank/DDBJ whole genome shotgun (WGS) entry which is preliminary data.</text>
</comment>
<dbReference type="Gene3D" id="3.10.129.10">
    <property type="entry name" value="Hotdog Thioesterase"/>
    <property type="match status" value="2"/>
</dbReference>
<dbReference type="InterPro" id="IPR029069">
    <property type="entry name" value="HotDog_dom_sf"/>
</dbReference>
<evidence type="ECO:0000259" key="1">
    <source>
        <dbReference type="Pfam" id="PF13452"/>
    </source>
</evidence>
<feature type="domain" description="FAS1-like dehydratase" evidence="1">
    <location>
        <begin position="74"/>
        <end position="134"/>
    </location>
</feature>
<dbReference type="PANTHER" id="PTHR28152">
    <property type="entry name" value="HYDROXYACYL-THIOESTER DEHYDRATASE TYPE 2, MITOCHONDRIAL"/>
    <property type="match status" value="1"/>
</dbReference>
<organism evidence="2 3">
    <name type="scientific">Bordetella genomosp. 7</name>
    <dbReference type="NCBI Taxonomy" id="1416805"/>
    <lineage>
        <taxon>Bacteria</taxon>
        <taxon>Pseudomonadati</taxon>
        <taxon>Pseudomonadota</taxon>
        <taxon>Betaproteobacteria</taxon>
        <taxon>Burkholderiales</taxon>
        <taxon>Alcaligenaceae</taxon>
        <taxon>Bordetella</taxon>
    </lineage>
</organism>
<dbReference type="PANTHER" id="PTHR28152:SF1">
    <property type="entry name" value="HYDROXYACYL-THIOESTER DEHYDRATASE TYPE 2, MITOCHONDRIAL"/>
    <property type="match status" value="1"/>
</dbReference>
<accession>A0A261RHI9</accession>
<reference evidence="3" key="1">
    <citation type="submission" date="2017-05" db="EMBL/GenBank/DDBJ databases">
        <title>Complete and WGS of Bordetella genogroups.</title>
        <authorList>
            <person name="Spilker T."/>
            <person name="Lipuma J."/>
        </authorList>
    </citation>
    <scope>NUCLEOTIDE SEQUENCE [LARGE SCALE GENOMIC DNA]</scope>
    <source>
        <strain evidence="3">AU18089</strain>
    </source>
</reference>
<dbReference type="SUPFAM" id="SSF54637">
    <property type="entry name" value="Thioesterase/thiol ester dehydrase-isomerase"/>
    <property type="match status" value="2"/>
</dbReference>
<dbReference type="EMBL" id="NEVK01000003">
    <property type="protein sequence ID" value="OZI24506.1"/>
    <property type="molecule type" value="Genomic_DNA"/>
</dbReference>
<sequence>MTSSNPADWIGRGESVADNLDASHAARIAATLGGPASAAGAPLPPLWHWAYFINPVGLEGVGPDGHPARGGFLPPADDRNRMWAGGRLEFHAPLRVGVPAERRSTVADVREKTGRTGSLLFVTVRHEYHQEGTLAIHEEQDIVYRQPSPPRLVGTEAPPPAQWSETIEPSPVLLFRYSAVTFNGHRIHYDHPYVTGAEGYPGLVVHGPMLATLMVNAFRHAHPSATLRHLSFRGLRPLIAPAPFQVAGRVGEPGVADLWAEQDGTLAHQAQLRFSA</sequence>
<keyword evidence="3" id="KW-1185">Reference proteome</keyword>
<proteinExistence type="predicted"/>
<dbReference type="InterPro" id="IPR052741">
    <property type="entry name" value="Mitochondrial_HTD2"/>
</dbReference>
<dbReference type="Proteomes" id="UP000216947">
    <property type="component" value="Unassembled WGS sequence"/>
</dbReference>
<dbReference type="InterPro" id="IPR039569">
    <property type="entry name" value="FAS1-like_DH_region"/>
</dbReference>
<evidence type="ECO:0000313" key="3">
    <source>
        <dbReference type="Proteomes" id="UP000216947"/>
    </source>
</evidence>
<evidence type="ECO:0000313" key="2">
    <source>
        <dbReference type="EMBL" id="OZI24506.1"/>
    </source>
</evidence>
<dbReference type="AlphaFoldDB" id="A0A261RHI9"/>
<dbReference type="GO" id="GO:0019171">
    <property type="term" value="F:(3R)-hydroxyacyl-[acyl-carrier-protein] dehydratase activity"/>
    <property type="evidence" value="ECO:0007669"/>
    <property type="project" value="TreeGrafter"/>
</dbReference>
<protein>
    <submittedName>
        <fullName evidence="2">Itaconyl-CoA hydratase</fullName>
    </submittedName>
</protein>
<name>A0A261RHI9_9BORD</name>
<gene>
    <name evidence="2" type="ORF">CAL19_03035</name>
</gene>
<dbReference type="Pfam" id="PF13452">
    <property type="entry name" value="FAS1_DH_region"/>
    <property type="match status" value="1"/>
</dbReference>